<keyword evidence="3 6" id="KW-0812">Transmembrane</keyword>
<dbReference type="STRING" id="142842.SAMN02745118_00974"/>
<gene>
    <name evidence="7" type="ORF">SAMN02745118_00974</name>
</gene>
<evidence type="ECO:0000313" key="8">
    <source>
        <dbReference type="Proteomes" id="UP000190625"/>
    </source>
</evidence>
<keyword evidence="4 6" id="KW-1133">Transmembrane helix</keyword>
<keyword evidence="5 6" id="KW-0472">Membrane</keyword>
<reference evidence="8" key="1">
    <citation type="submission" date="2017-02" db="EMBL/GenBank/DDBJ databases">
        <authorList>
            <person name="Varghese N."/>
            <person name="Submissions S."/>
        </authorList>
    </citation>
    <scope>NUCLEOTIDE SEQUENCE [LARGE SCALE GENOMIC DNA]</scope>
    <source>
        <strain evidence="8">ATCC BAA-73</strain>
    </source>
</reference>
<dbReference type="AlphaFoldDB" id="A0A1T4L0I4"/>
<keyword evidence="8" id="KW-1185">Reference proteome</keyword>
<evidence type="ECO:0000256" key="6">
    <source>
        <dbReference type="SAM" id="Phobius"/>
    </source>
</evidence>
<comment type="subcellular location">
    <subcellularLocation>
        <location evidence="1">Cell membrane</location>
        <topology evidence="1">Multi-pass membrane protein</topology>
    </subcellularLocation>
</comment>
<name>A0A1T4L0I4_9FIRM</name>
<proteinExistence type="predicted"/>
<dbReference type="EMBL" id="FUWM01000007">
    <property type="protein sequence ID" value="SJZ48153.1"/>
    <property type="molecule type" value="Genomic_DNA"/>
</dbReference>
<dbReference type="GO" id="GO:0005886">
    <property type="term" value="C:plasma membrane"/>
    <property type="evidence" value="ECO:0007669"/>
    <property type="project" value="UniProtKB-SubCell"/>
</dbReference>
<organism evidence="7 8">
    <name type="scientific">Selenihalanaerobacter shriftii</name>
    <dbReference type="NCBI Taxonomy" id="142842"/>
    <lineage>
        <taxon>Bacteria</taxon>
        <taxon>Bacillati</taxon>
        <taxon>Bacillota</taxon>
        <taxon>Clostridia</taxon>
        <taxon>Halanaerobiales</taxon>
        <taxon>Halobacteroidaceae</taxon>
        <taxon>Selenihalanaerobacter</taxon>
    </lineage>
</organism>
<evidence type="ECO:0000313" key="7">
    <source>
        <dbReference type="EMBL" id="SJZ48153.1"/>
    </source>
</evidence>
<protein>
    <submittedName>
        <fullName evidence="7">ATP synthase I chain</fullName>
    </submittedName>
</protein>
<evidence type="ECO:0000256" key="5">
    <source>
        <dbReference type="ARBA" id="ARBA00023136"/>
    </source>
</evidence>
<dbReference type="OrthoDB" id="1711023at2"/>
<evidence type="ECO:0000256" key="3">
    <source>
        <dbReference type="ARBA" id="ARBA00022692"/>
    </source>
</evidence>
<dbReference type="RefSeq" id="WP_078809468.1">
    <property type="nucleotide sequence ID" value="NZ_FUWM01000007.1"/>
</dbReference>
<accession>A0A1T4L0I4</accession>
<feature type="transmembrane region" description="Helical" evidence="6">
    <location>
        <begin position="37"/>
        <end position="55"/>
    </location>
</feature>
<evidence type="ECO:0000256" key="4">
    <source>
        <dbReference type="ARBA" id="ARBA00022989"/>
    </source>
</evidence>
<dbReference type="Proteomes" id="UP000190625">
    <property type="component" value="Unassembled WGS sequence"/>
</dbReference>
<feature type="transmembrane region" description="Helical" evidence="6">
    <location>
        <begin position="76"/>
        <end position="92"/>
    </location>
</feature>
<evidence type="ECO:0000256" key="2">
    <source>
        <dbReference type="ARBA" id="ARBA00022475"/>
    </source>
</evidence>
<evidence type="ECO:0000256" key="1">
    <source>
        <dbReference type="ARBA" id="ARBA00004651"/>
    </source>
</evidence>
<keyword evidence="2" id="KW-1003">Cell membrane</keyword>
<feature type="transmembrane region" description="Helical" evidence="6">
    <location>
        <begin position="98"/>
        <end position="118"/>
    </location>
</feature>
<dbReference type="Pfam" id="PF03899">
    <property type="entry name" value="ATP-synt_I"/>
    <property type="match status" value="1"/>
</dbReference>
<sequence length="133" mass="15265">MQQAVRETEAEVRNKVLKVTGFVTIALALSLHTDWLLGYLFGTITSLLMFKLLAITVDEAIEKEFNGARALVLKRYIIRYLIYGVVLYVALQRSYLNLISMLVGLFMVKMVILGDSIYNKFKDYLDSLVEKNY</sequence>
<dbReference type="InterPro" id="IPR005598">
    <property type="entry name" value="ATP_synth_I"/>
</dbReference>